<protein>
    <submittedName>
        <fullName evidence="2">Uncharacterized protein</fullName>
    </submittedName>
</protein>
<proteinExistence type="predicted"/>
<feature type="transmembrane region" description="Helical" evidence="1">
    <location>
        <begin position="12"/>
        <end position="32"/>
    </location>
</feature>
<evidence type="ECO:0000313" key="3">
    <source>
        <dbReference type="Proteomes" id="UP000277580"/>
    </source>
</evidence>
<feature type="transmembrane region" description="Helical" evidence="1">
    <location>
        <begin position="142"/>
        <end position="160"/>
    </location>
</feature>
<organism evidence="2 3">
    <name type="scientific">Morchella conica CCBAS932</name>
    <dbReference type="NCBI Taxonomy" id="1392247"/>
    <lineage>
        <taxon>Eukaryota</taxon>
        <taxon>Fungi</taxon>
        <taxon>Dikarya</taxon>
        <taxon>Ascomycota</taxon>
        <taxon>Pezizomycotina</taxon>
        <taxon>Pezizomycetes</taxon>
        <taxon>Pezizales</taxon>
        <taxon>Morchellaceae</taxon>
        <taxon>Morchella</taxon>
    </lineage>
</organism>
<dbReference type="OrthoDB" id="194358at2759"/>
<dbReference type="EMBL" id="ML119110">
    <property type="protein sequence ID" value="RPB16218.1"/>
    <property type="molecule type" value="Genomic_DNA"/>
</dbReference>
<reference evidence="2 3" key="1">
    <citation type="journal article" date="2018" name="Nat. Ecol. Evol.">
        <title>Pezizomycetes genomes reveal the molecular basis of ectomycorrhizal truffle lifestyle.</title>
        <authorList>
            <person name="Murat C."/>
            <person name="Payen T."/>
            <person name="Noel B."/>
            <person name="Kuo A."/>
            <person name="Morin E."/>
            <person name="Chen J."/>
            <person name="Kohler A."/>
            <person name="Krizsan K."/>
            <person name="Balestrini R."/>
            <person name="Da Silva C."/>
            <person name="Montanini B."/>
            <person name="Hainaut M."/>
            <person name="Levati E."/>
            <person name="Barry K.W."/>
            <person name="Belfiori B."/>
            <person name="Cichocki N."/>
            <person name="Clum A."/>
            <person name="Dockter R.B."/>
            <person name="Fauchery L."/>
            <person name="Guy J."/>
            <person name="Iotti M."/>
            <person name="Le Tacon F."/>
            <person name="Lindquist E.A."/>
            <person name="Lipzen A."/>
            <person name="Malagnac F."/>
            <person name="Mello A."/>
            <person name="Molinier V."/>
            <person name="Miyauchi S."/>
            <person name="Poulain J."/>
            <person name="Riccioni C."/>
            <person name="Rubini A."/>
            <person name="Sitrit Y."/>
            <person name="Splivallo R."/>
            <person name="Traeger S."/>
            <person name="Wang M."/>
            <person name="Zifcakova L."/>
            <person name="Wipf D."/>
            <person name="Zambonelli A."/>
            <person name="Paolocci F."/>
            <person name="Nowrousian M."/>
            <person name="Ottonello S."/>
            <person name="Baldrian P."/>
            <person name="Spatafora J.W."/>
            <person name="Henrissat B."/>
            <person name="Nagy L.G."/>
            <person name="Aury J.M."/>
            <person name="Wincker P."/>
            <person name="Grigoriev I.V."/>
            <person name="Bonfante P."/>
            <person name="Martin F.M."/>
        </authorList>
    </citation>
    <scope>NUCLEOTIDE SEQUENCE [LARGE SCALE GENOMIC DNA]</scope>
    <source>
        <strain evidence="2 3">CCBAS932</strain>
    </source>
</reference>
<dbReference type="AlphaFoldDB" id="A0A3N4L389"/>
<keyword evidence="1" id="KW-1133">Transmembrane helix</keyword>
<feature type="non-terminal residue" evidence="2">
    <location>
        <position position="246"/>
    </location>
</feature>
<keyword evidence="3" id="KW-1185">Reference proteome</keyword>
<keyword evidence="1" id="KW-0472">Membrane</keyword>
<evidence type="ECO:0000256" key="1">
    <source>
        <dbReference type="SAM" id="Phobius"/>
    </source>
</evidence>
<dbReference type="Proteomes" id="UP000277580">
    <property type="component" value="Unassembled WGS sequence"/>
</dbReference>
<sequence length="246" mass="27446">MGGQTVPVFELWVVAVFGMMLQLGVLLFAGFSVLISHRSSNFKKDGGTPQPYAFPLMAVGTCSLVLGMFLCSHIIDRSTTEETWEFEELKGARIKVAWLQLGGEVNDQLFDSHALFASKDRNQTNTLRRFAQPPGIKGQSSLVVLAVAASLCGFFGQFLGLRLMHWSVTASQLVITVIMTVLRAWVRRNLIHKPTNKKLEAGYELDWMAREISNCPQWTVVTWGFDRPNPSEGSLATKLVTARRRL</sequence>
<name>A0A3N4L389_9PEZI</name>
<keyword evidence="1" id="KW-0812">Transmembrane</keyword>
<gene>
    <name evidence="2" type="ORF">P167DRAFT_596468</name>
</gene>
<feature type="transmembrane region" description="Helical" evidence="1">
    <location>
        <begin position="52"/>
        <end position="71"/>
    </location>
</feature>
<evidence type="ECO:0000313" key="2">
    <source>
        <dbReference type="EMBL" id="RPB16218.1"/>
    </source>
</evidence>
<dbReference type="STRING" id="1392247.A0A3N4L389"/>
<dbReference type="InParanoid" id="A0A3N4L389"/>
<feature type="transmembrane region" description="Helical" evidence="1">
    <location>
        <begin position="166"/>
        <end position="186"/>
    </location>
</feature>
<accession>A0A3N4L389</accession>